<dbReference type="SUPFAM" id="SSF56281">
    <property type="entry name" value="Metallo-hydrolase/oxidoreductase"/>
    <property type="match status" value="1"/>
</dbReference>
<reference evidence="15 16" key="1">
    <citation type="submission" date="2019-07" db="EMBL/GenBank/DDBJ databases">
        <title>The draft genome sequence of Aquimarina algiphila M91.</title>
        <authorList>
            <person name="Meng X."/>
        </authorList>
    </citation>
    <scope>NUCLEOTIDE SEQUENCE [LARGE SCALE GENOMIC DNA]</scope>
    <source>
        <strain evidence="15 16">M91</strain>
    </source>
</reference>
<proteinExistence type="inferred from homology"/>
<comment type="subcellular location">
    <subcellularLocation>
        <location evidence="3">Periplasm</location>
    </subcellularLocation>
</comment>
<dbReference type="Proteomes" id="UP000318833">
    <property type="component" value="Unassembled WGS sequence"/>
</dbReference>
<dbReference type="CDD" id="cd16282">
    <property type="entry name" value="metallo-hydrolase-like_MBL-fold"/>
    <property type="match status" value="1"/>
</dbReference>
<dbReference type="SMART" id="SM00849">
    <property type="entry name" value="Lactamase_B"/>
    <property type="match status" value="1"/>
</dbReference>
<evidence type="ECO:0000313" key="15">
    <source>
        <dbReference type="EMBL" id="TSE08202.1"/>
    </source>
</evidence>
<evidence type="ECO:0000256" key="13">
    <source>
        <dbReference type="SAM" id="SignalP"/>
    </source>
</evidence>
<keyword evidence="9" id="KW-0574">Periplasm</keyword>
<evidence type="ECO:0000256" key="8">
    <source>
        <dbReference type="ARBA" id="ARBA00022729"/>
    </source>
</evidence>
<evidence type="ECO:0000256" key="10">
    <source>
        <dbReference type="ARBA" id="ARBA00022801"/>
    </source>
</evidence>
<comment type="catalytic activity">
    <reaction evidence="1">
        <text>a beta-lactam + H2O = a substituted beta-amino acid</text>
        <dbReference type="Rhea" id="RHEA:20401"/>
        <dbReference type="ChEBI" id="CHEBI:15377"/>
        <dbReference type="ChEBI" id="CHEBI:35627"/>
        <dbReference type="ChEBI" id="CHEBI:140347"/>
        <dbReference type="EC" id="3.5.2.6"/>
    </reaction>
</comment>
<name>A0A554VJX2_9FLAO</name>
<keyword evidence="11" id="KW-0862">Zinc</keyword>
<evidence type="ECO:0000256" key="6">
    <source>
        <dbReference type="ARBA" id="ARBA00012865"/>
    </source>
</evidence>
<dbReference type="PROSITE" id="PS00743">
    <property type="entry name" value="BETA_LACTAMASE_B_1"/>
    <property type="match status" value="1"/>
</dbReference>
<dbReference type="InterPro" id="IPR001279">
    <property type="entry name" value="Metallo-B-lactamas"/>
</dbReference>
<dbReference type="GO" id="GO:0008800">
    <property type="term" value="F:beta-lactamase activity"/>
    <property type="evidence" value="ECO:0007669"/>
    <property type="project" value="UniProtKB-EC"/>
</dbReference>
<keyword evidence="7" id="KW-0479">Metal-binding</keyword>
<accession>A0A554VJX2</accession>
<comment type="caution">
    <text evidence="15">The sequence shown here is derived from an EMBL/GenBank/DDBJ whole genome shotgun (WGS) entry which is preliminary data.</text>
</comment>
<comment type="similarity">
    <text evidence="4">Belongs to the metallo-beta-lactamase superfamily. Class-B beta-lactamase family.</text>
</comment>
<organism evidence="15 16">
    <name type="scientific">Aquimarina algiphila</name>
    <dbReference type="NCBI Taxonomy" id="2047982"/>
    <lineage>
        <taxon>Bacteria</taxon>
        <taxon>Pseudomonadati</taxon>
        <taxon>Bacteroidota</taxon>
        <taxon>Flavobacteriia</taxon>
        <taxon>Flavobacteriales</taxon>
        <taxon>Flavobacteriaceae</taxon>
        <taxon>Aquimarina</taxon>
    </lineage>
</organism>
<evidence type="ECO:0000256" key="12">
    <source>
        <dbReference type="ARBA" id="ARBA00023251"/>
    </source>
</evidence>
<dbReference type="GO" id="GO:0017001">
    <property type="term" value="P:antibiotic catabolic process"/>
    <property type="evidence" value="ECO:0007669"/>
    <property type="project" value="InterPro"/>
</dbReference>
<evidence type="ECO:0000313" key="16">
    <source>
        <dbReference type="Proteomes" id="UP000318833"/>
    </source>
</evidence>
<evidence type="ECO:0000256" key="5">
    <source>
        <dbReference type="ARBA" id="ARBA00011245"/>
    </source>
</evidence>
<keyword evidence="12" id="KW-0046">Antibiotic resistance</keyword>
<evidence type="ECO:0000256" key="9">
    <source>
        <dbReference type="ARBA" id="ARBA00022764"/>
    </source>
</evidence>
<feature type="signal peptide" evidence="13">
    <location>
        <begin position="1"/>
        <end position="19"/>
    </location>
</feature>
<dbReference type="Gene3D" id="3.60.15.10">
    <property type="entry name" value="Ribonuclease Z/Hydroxyacylglutathione hydrolase-like"/>
    <property type="match status" value="1"/>
</dbReference>
<dbReference type="InterPro" id="IPR050855">
    <property type="entry name" value="NDM-1-like"/>
</dbReference>
<comment type="subunit">
    <text evidence="5">Monomer.</text>
</comment>
<evidence type="ECO:0000256" key="3">
    <source>
        <dbReference type="ARBA" id="ARBA00004418"/>
    </source>
</evidence>
<evidence type="ECO:0000256" key="11">
    <source>
        <dbReference type="ARBA" id="ARBA00022833"/>
    </source>
</evidence>
<comment type="cofactor">
    <cofactor evidence="2">
        <name>Zn(2+)</name>
        <dbReference type="ChEBI" id="CHEBI:29105"/>
    </cofactor>
</comment>
<keyword evidence="8 13" id="KW-0732">Signal</keyword>
<dbReference type="GO" id="GO:0008270">
    <property type="term" value="F:zinc ion binding"/>
    <property type="evidence" value="ECO:0007669"/>
    <property type="project" value="InterPro"/>
</dbReference>
<dbReference type="PANTHER" id="PTHR42951:SF4">
    <property type="entry name" value="ACYL-COENZYME A THIOESTERASE MBLAC2"/>
    <property type="match status" value="1"/>
</dbReference>
<feature type="chain" id="PRO_5021812309" description="beta-lactamase" evidence="13">
    <location>
        <begin position="20"/>
        <end position="298"/>
    </location>
</feature>
<sequence length="298" mass="33087">MKKLLIPALFIFWFTNTYAQQKEVTITIDPISENIYMLTGQGGNIGVFKNEKGLFIIDDQFARLSDKILKNLKTISDQPVSMVINTHFHGDHTGGNGNMANQGATIFAQKNVRSRMESNQKEKGNITPQSLPVITFDEGLQLYFNSESIKAYHVHNAHTDGGALIYFANGNVLHMGDTFFNGRYPYIDLKSGGSIQGYINASEKALLIANDDTKIIPGHGSLATKKDLEGFSRMLKEITNAIQKEIDAGKSEDDVTKNTSLTAIYDAKGFGDGFINSERIRQTIYMSLTKENKTQKSL</sequence>
<dbReference type="Pfam" id="PF00753">
    <property type="entry name" value="Lactamase_B"/>
    <property type="match status" value="1"/>
</dbReference>
<dbReference type="PANTHER" id="PTHR42951">
    <property type="entry name" value="METALLO-BETA-LACTAMASE DOMAIN-CONTAINING"/>
    <property type="match status" value="1"/>
</dbReference>
<evidence type="ECO:0000256" key="2">
    <source>
        <dbReference type="ARBA" id="ARBA00001947"/>
    </source>
</evidence>
<keyword evidence="16" id="KW-1185">Reference proteome</keyword>
<dbReference type="EMBL" id="VLNR01000025">
    <property type="protein sequence ID" value="TSE08202.1"/>
    <property type="molecule type" value="Genomic_DNA"/>
</dbReference>
<dbReference type="AlphaFoldDB" id="A0A554VJX2"/>
<evidence type="ECO:0000256" key="7">
    <source>
        <dbReference type="ARBA" id="ARBA00022723"/>
    </source>
</evidence>
<dbReference type="InterPro" id="IPR036866">
    <property type="entry name" value="RibonucZ/Hydroxyglut_hydro"/>
</dbReference>
<gene>
    <name evidence="15" type="ORF">FOF46_13440</name>
</gene>
<evidence type="ECO:0000259" key="14">
    <source>
        <dbReference type="SMART" id="SM00849"/>
    </source>
</evidence>
<evidence type="ECO:0000256" key="1">
    <source>
        <dbReference type="ARBA" id="ARBA00001526"/>
    </source>
</evidence>
<dbReference type="GO" id="GO:0046677">
    <property type="term" value="P:response to antibiotic"/>
    <property type="evidence" value="ECO:0007669"/>
    <property type="project" value="UniProtKB-KW"/>
</dbReference>
<protein>
    <recommendedName>
        <fullName evidence="6">beta-lactamase</fullName>
        <ecNumber evidence="6">3.5.2.6</ecNumber>
    </recommendedName>
</protein>
<dbReference type="GO" id="GO:0042597">
    <property type="term" value="C:periplasmic space"/>
    <property type="evidence" value="ECO:0007669"/>
    <property type="project" value="UniProtKB-SubCell"/>
</dbReference>
<evidence type="ECO:0000256" key="4">
    <source>
        <dbReference type="ARBA" id="ARBA00005250"/>
    </source>
</evidence>
<dbReference type="EC" id="3.5.2.6" evidence="6"/>
<feature type="domain" description="Metallo-beta-lactamase" evidence="14">
    <location>
        <begin position="42"/>
        <end position="219"/>
    </location>
</feature>
<keyword evidence="10 15" id="KW-0378">Hydrolase</keyword>
<dbReference type="OrthoDB" id="9769598at2"/>
<dbReference type="InterPro" id="IPR001018">
    <property type="entry name" value="Beta-lactamase_class-B_CS"/>
</dbReference>
<dbReference type="RefSeq" id="WP_143916775.1">
    <property type="nucleotide sequence ID" value="NZ_CANMIK010000025.1"/>
</dbReference>